<gene>
    <name evidence="1" type="ORF">BCL69_103515</name>
</gene>
<dbReference type="EMBL" id="VNHT01000035">
    <property type="protein sequence ID" value="TYP85838.1"/>
    <property type="molecule type" value="Genomic_DNA"/>
</dbReference>
<reference evidence="1 2" key="1">
    <citation type="submission" date="2019-07" db="EMBL/GenBank/DDBJ databases">
        <title>Active sludge and wastewater microbial communities from Klosterneuburg, Austria.</title>
        <authorList>
            <person name="Wagner M."/>
        </authorList>
    </citation>
    <scope>NUCLEOTIDE SEQUENCE [LARGE SCALE GENOMIC DNA]</scope>
    <source>
        <strain evidence="1 2">Nm2</strain>
    </source>
</reference>
<name>A0A5D3YEX8_9PROT</name>
<organism evidence="1 2">
    <name type="scientific">Nitrosomonas communis</name>
    <dbReference type="NCBI Taxonomy" id="44574"/>
    <lineage>
        <taxon>Bacteria</taxon>
        <taxon>Pseudomonadati</taxon>
        <taxon>Pseudomonadota</taxon>
        <taxon>Betaproteobacteria</taxon>
        <taxon>Nitrosomonadales</taxon>
        <taxon>Nitrosomonadaceae</taxon>
        <taxon>Nitrosomonas</taxon>
    </lineage>
</organism>
<comment type="caution">
    <text evidence="1">The sequence shown here is derived from an EMBL/GenBank/DDBJ whole genome shotgun (WGS) entry which is preliminary data.</text>
</comment>
<dbReference type="Proteomes" id="UP000324176">
    <property type="component" value="Unassembled WGS sequence"/>
</dbReference>
<evidence type="ECO:0000313" key="2">
    <source>
        <dbReference type="Proteomes" id="UP000324176"/>
    </source>
</evidence>
<sequence>MEANWNTILWCWSVKRLYRIKIGSLSNLTMVEEASDKFLPVVPSLEEVNPVWLNYDTFLMQIPTLCNGSILLSHWLMETKIEIVIKLLICGFLSSTWQLFPHSKVRRVDEYTHDVFSSRNEKWPRLTREMPNETLKRDATENMALLRFYVRIFGITA</sequence>
<proteinExistence type="predicted"/>
<dbReference type="AlphaFoldDB" id="A0A5D3YEX8"/>
<protein>
    <submittedName>
        <fullName evidence="1">Uncharacterized protein</fullName>
    </submittedName>
</protein>
<evidence type="ECO:0000313" key="1">
    <source>
        <dbReference type="EMBL" id="TYP85838.1"/>
    </source>
</evidence>
<accession>A0A5D3YEX8</accession>